<proteinExistence type="predicted"/>
<keyword evidence="1" id="KW-0812">Transmembrane</keyword>
<dbReference type="AlphaFoldDB" id="A0A379IGF9"/>
<dbReference type="KEGG" id="pfn:HZ99_07405"/>
<feature type="transmembrane region" description="Helical" evidence="1">
    <location>
        <begin position="51"/>
        <end position="70"/>
    </location>
</feature>
<evidence type="ECO:0008006" key="4">
    <source>
        <dbReference type="Google" id="ProtNLM"/>
    </source>
</evidence>
<protein>
    <recommendedName>
        <fullName evidence="4">Transmembrane protein</fullName>
    </recommendedName>
</protein>
<feature type="transmembrane region" description="Helical" evidence="1">
    <location>
        <begin position="12"/>
        <end position="31"/>
    </location>
</feature>
<evidence type="ECO:0000256" key="1">
    <source>
        <dbReference type="SAM" id="Phobius"/>
    </source>
</evidence>
<evidence type="ECO:0000313" key="2">
    <source>
        <dbReference type="EMBL" id="SUD31864.1"/>
    </source>
</evidence>
<keyword evidence="1" id="KW-1133">Transmembrane helix</keyword>
<dbReference type="Proteomes" id="UP000255125">
    <property type="component" value="Unassembled WGS sequence"/>
</dbReference>
<keyword evidence="1" id="KW-0472">Membrane</keyword>
<accession>A0A379IGF9</accession>
<name>A0A379IGF9_PSEFL</name>
<organism evidence="2 3">
    <name type="scientific">Pseudomonas fluorescens</name>
    <dbReference type="NCBI Taxonomy" id="294"/>
    <lineage>
        <taxon>Bacteria</taxon>
        <taxon>Pseudomonadati</taxon>
        <taxon>Pseudomonadota</taxon>
        <taxon>Gammaproteobacteria</taxon>
        <taxon>Pseudomonadales</taxon>
        <taxon>Pseudomonadaceae</taxon>
        <taxon>Pseudomonas</taxon>
    </lineage>
</organism>
<dbReference type="RefSeq" id="WP_038442030.1">
    <property type="nucleotide sequence ID" value="NZ_CP008896.1"/>
</dbReference>
<dbReference type="EMBL" id="UGUS01000002">
    <property type="protein sequence ID" value="SUD31864.1"/>
    <property type="molecule type" value="Genomic_DNA"/>
</dbReference>
<sequence length="88" mass="10108">MRRSRKEPYAFKSWMIALLIALAFVAIGYGLRFYMEDSATAQDADSWPDLALFLGGYLFCFCLKPLQAAIQRKLKRRAFGHTRQKSPS</sequence>
<evidence type="ECO:0000313" key="3">
    <source>
        <dbReference type="Proteomes" id="UP000255125"/>
    </source>
</evidence>
<gene>
    <name evidence="2" type="ORF">NCTC10392_03804</name>
</gene>
<reference evidence="2 3" key="1">
    <citation type="submission" date="2018-06" db="EMBL/GenBank/DDBJ databases">
        <authorList>
            <consortium name="Pathogen Informatics"/>
            <person name="Doyle S."/>
        </authorList>
    </citation>
    <scope>NUCLEOTIDE SEQUENCE [LARGE SCALE GENOMIC DNA]</scope>
    <source>
        <strain evidence="2 3">NCTC10392</strain>
    </source>
</reference>